<feature type="region of interest" description="Disordered" evidence="2">
    <location>
        <begin position="99"/>
        <end position="238"/>
    </location>
</feature>
<accession>A0A072TR02</accession>
<dbReference type="EnsemblPlants" id="KEH15985">
    <property type="protein sequence ID" value="KEH15985"/>
    <property type="gene ID" value="MTR_0397s0030"/>
</dbReference>
<dbReference type="Pfam" id="PF04185">
    <property type="entry name" value="Phosphoesterase"/>
    <property type="match status" value="1"/>
</dbReference>
<organism evidence="3 5">
    <name type="scientific">Medicago truncatula</name>
    <name type="common">Barrel medic</name>
    <name type="synonym">Medicago tribuloides</name>
    <dbReference type="NCBI Taxonomy" id="3880"/>
    <lineage>
        <taxon>Eukaryota</taxon>
        <taxon>Viridiplantae</taxon>
        <taxon>Streptophyta</taxon>
        <taxon>Embryophyta</taxon>
        <taxon>Tracheophyta</taxon>
        <taxon>Spermatophyta</taxon>
        <taxon>Magnoliopsida</taxon>
        <taxon>eudicotyledons</taxon>
        <taxon>Gunneridae</taxon>
        <taxon>Pentapetalae</taxon>
        <taxon>rosids</taxon>
        <taxon>fabids</taxon>
        <taxon>Fabales</taxon>
        <taxon>Fabaceae</taxon>
        <taxon>Papilionoideae</taxon>
        <taxon>50 kb inversion clade</taxon>
        <taxon>NPAAA clade</taxon>
        <taxon>Hologalegina</taxon>
        <taxon>IRL clade</taxon>
        <taxon>Trifolieae</taxon>
        <taxon>Medicago</taxon>
    </lineage>
</organism>
<dbReference type="AlphaFoldDB" id="A0A072TR02"/>
<reference evidence="3 5" key="2">
    <citation type="journal article" date="2014" name="BMC Genomics">
        <title>An improved genome release (version Mt4.0) for the model legume Medicago truncatula.</title>
        <authorList>
            <person name="Tang H."/>
            <person name="Krishnakumar V."/>
            <person name="Bidwell S."/>
            <person name="Rosen B."/>
            <person name="Chan A."/>
            <person name="Zhou S."/>
            <person name="Gentzbittel L."/>
            <person name="Childs K.L."/>
            <person name="Yandell M."/>
            <person name="Gundlach H."/>
            <person name="Mayer K.F."/>
            <person name="Schwartz D.C."/>
            <person name="Town C.D."/>
        </authorList>
    </citation>
    <scope>GENOME REANNOTATION</scope>
    <source>
        <strain evidence="3">A17</strain>
        <strain evidence="4 5">cv. Jemalong A17</strain>
    </source>
</reference>
<keyword evidence="5" id="KW-1185">Reference proteome</keyword>
<sequence length="269" mass="28495">MIVTYDDSDGWCDHAYASPIRASFDAVGQLNGNGKCGASKASAGVNGSPVNGRCGPGVRIPFVVISPYAKQNYVDHTMLDQSSVVRFIEDNWFGGQRIGGEAPRAGRHRTQCDARSDHRNAAQARLHRAERQDYHGLGAGADPGRRATPDAYRRRTNAVLGKAARRHRRGPRATAGLRGEDGGNAAQAGRHGQGRQAAASSTRVRSETAGIGQAGAEEREAVPEVRQGAHGSENLQGQRQNVHDMHGLAGVRSPGVEKVITQPGGNSGL</sequence>
<proteinExistence type="predicted"/>
<evidence type="ECO:0000256" key="2">
    <source>
        <dbReference type="SAM" id="MobiDB-lite"/>
    </source>
</evidence>
<dbReference type="HOGENOM" id="CLU_1035736_0_0_1"/>
<dbReference type="GO" id="GO:0042578">
    <property type="term" value="F:phosphoric ester hydrolase activity"/>
    <property type="evidence" value="ECO:0007669"/>
    <property type="project" value="UniProtKB-ARBA"/>
</dbReference>
<dbReference type="InterPro" id="IPR017850">
    <property type="entry name" value="Alkaline_phosphatase_core_sf"/>
</dbReference>
<feature type="compositionally biased region" description="Basic and acidic residues" evidence="2">
    <location>
        <begin position="110"/>
        <end position="120"/>
    </location>
</feature>
<dbReference type="PANTHER" id="PTHR31956">
    <property type="entry name" value="NON-SPECIFIC PHOSPHOLIPASE C4-RELATED"/>
    <property type="match status" value="1"/>
</dbReference>
<evidence type="ECO:0000313" key="5">
    <source>
        <dbReference type="Proteomes" id="UP000002051"/>
    </source>
</evidence>
<dbReference type="Gene3D" id="3.40.720.10">
    <property type="entry name" value="Alkaline Phosphatase, subunit A"/>
    <property type="match status" value="1"/>
</dbReference>
<name>A0A072TR02_MEDTR</name>
<reference evidence="3 5" key="1">
    <citation type="journal article" date="2011" name="Nature">
        <title>The Medicago genome provides insight into the evolution of rhizobial symbioses.</title>
        <authorList>
            <person name="Young N.D."/>
            <person name="Debelle F."/>
            <person name="Oldroyd G.E."/>
            <person name="Geurts R."/>
            <person name="Cannon S.B."/>
            <person name="Udvardi M.K."/>
            <person name="Benedito V.A."/>
            <person name="Mayer K.F."/>
            <person name="Gouzy J."/>
            <person name="Schoof H."/>
            <person name="Van de Peer Y."/>
            <person name="Proost S."/>
            <person name="Cook D.R."/>
            <person name="Meyers B.C."/>
            <person name="Spannagl M."/>
            <person name="Cheung F."/>
            <person name="De Mita S."/>
            <person name="Krishnakumar V."/>
            <person name="Gundlach H."/>
            <person name="Zhou S."/>
            <person name="Mudge J."/>
            <person name="Bharti A.K."/>
            <person name="Murray J.D."/>
            <person name="Naoumkina M.A."/>
            <person name="Rosen B."/>
            <person name="Silverstein K.A."/>
            <person name="Tang H."/>
            <person name="Rombauts S."/>
            <person name="Zhao P.X."/>
            <person name="Zhou P."/>
            <person name="Barbe V."/>
            <person name="Bardou P."/>
            <person name="Bechner M."/>
            <person name="Bellec A."/>
            <person name="Berger A."/>
            <person name="Berges H."/>
            <person name="Bidwell S."/>
            <person name="Bisseling T."/>
            <person name="Choisne N."/>
            <person name="Couloux A."/>
            <person name="Denny R."/>
            <person name="Deshpande S."/>
            <person name="Dai X."/>
            <person name="Doyle J.J."/>
            <person name="Dudez A.M."/>
            <person name="Farmer A.D."/>
            <person name="Fouteau S."/>
            <person name="Franken C."/>
            <person name="Gibelin C."/>
            <person name="Gish J."/>
            <person name="Goldstein S."/>
            <person name="Gonzalez A.J."/>
            <person name="Green P.J."/>
            <person name="Hallab A."/>
            <person name="Hartog M."/>
            <person name="Hua A."/>
            <person name="Humphray S.J."/>
            <person name="Jeong D.H."/>
            <person name="Jing Y."/>
            <person name="Jocker A."/>
            <person name="Kenton S.M."/>
            <person name="Kim D.J."/>
            <person name="Klee K."/>
            <person name="Lai H."/>
            <person name="Lang C."/>
            <person name="Lin S."/>
            <person name="Macmil S.L."/>
            <person name="Magdelenat G."/>
            <person name="Matthews L."/>
            <person name="McCorrison J."/>
            <person name="Monaghan E.L."/>
            <person name="Mun J.H."/>
            <person name="Najar F.Z."/>
            <person name="Nicholson C."/>
            <person name="Noirot C."/>
            <person name="O'Bleness M."/>
            <person name="Paule C.R."/>
            <person name="Poulain J."/>
            <person name="Prion F."/>
            <person name="Qin B."/>
            <person name="Qu C."/>
            <person name="Retzel E.F."/>
            <person name="Riddle C."/>
            <person name="Sallet E."/>
            <person name="Samain S."/>
            <person name="Samson N."/>
            <person name="Sanders I."/>
            <person name="Saurat O."/>
            <person name="Scarpelli C."/>
            <person name="Schiex T."/>
            <person name="Segurens B."/>
            <person name="Severin A.J."/>
            <person name="Sherrier D.J."/>
            <person name="Shi R."/>
            <person name="Sims S."/>
            <person name="Singer S.R."/>
            <person name="Sinharoy S."/>
            <person name="Sterck L."/>
            <person name="Viollet A."/>
            <person name="Wang B.B."/>
            <person name="Wang K."/>
            <person name="Wang M."/>
            <person name="Wang X."/>
            <person name="Warfsmann J."/>
            <person name="Weissenbach J."/>
            <person name="White D.D."/>
            <person name="White J.D."/>
            <person name="Wiley G.B."/>
            <person name="Wincker P."/>
            <person name="Xing Y."/>
            <person name="Yang L."/>
            <person name="Yao Z."/>
            <person name="Ying F."/>
            <person name="Zhai J."/>
            <person name="Zhou L."/>
            <person name="Zuber A."/>
            <person name="Denarie J."/>
            <person name="Dixon R.A."/>
            <person name="May G.D."/>
            <person name="Schwartz D.C."/>
            <person name="Rogers J."/>
            <person name="Quetier F."/>
            <person name="Town C.D."/>
            <person name="Roe B.A."/>
        </authorList>
    </citation>
    <scope>NUCLEOTIDE SEQUENCE [LARGE SCALE GENOMIC DNA]</scope>
    <source>
        <strain evidence="3">A17</strain>
        <strain evidence="4 5">cv. Jemalong A17</strain>
    </source>
</reference>
<keyword evidence="1" id="KW-0378">Hydrolase</keyword>
<evidence type="ECO:0000256" key="1">
    <source>
        <dbReference type="ARBA" id="ARBA00022801"/>
    </source>
</evidence>
<gene>
    <name evidence="3" type="ORF">MTR_0397s0030</name>
</gene>
<protein>
    <submittedName>
        <fullName evidence="3">Phosphoesterase family protein</fullName>
    </submittedName>
</protein>
<reference evidence="4" key="3">
    <citation type="submission" date="2015-06" db="UniProtKB">
        <authorList>
            <consortium name="EnsemblPlants"/>
        </authorList>
    </citation>
    <scope>IDENTIFICATION</scope>
    <source>
        <strain evidence="4">cv. Jemalong A17</strain>
    </source>
</reference>
<dbReference type="InterPro" id="IPR007312">
    <property type="entry name" value="Phosphoesterase"/>
</dbReference>
<dbReference type="EMBL" id="KL403122">
    <property type="protein sequence ID" value="KEH15985.1"/>
    <property type="molecule type" value="Genomic_DNA"/>
</dbReference>
<dbReference type="GO" id="GO:0006796">
    <property type="term" value="P:phosphate-containing compound metabolic process"/>
    <property type="evidence" value="ECO:0007669"/>
    <property type="project" value="UniProtKB-ARBA"/>
</dbReference>
<dbReference type="Proteomes" id="UP000002051">
    <property type="component" value="Unassembled WGS sequence"/>
</dbReference>
<feature type="compositionally biased region" description="Basic and acidic residues" evidence="2">
    <location>
        <begin position="143"/>
        <end position="153"/>
    </location>
</feature>
<feature type="compositionally biased region" description="Low complexity" evidence="2">
    <location>
        <begin position="183"/>
        <end position="199"/>
    </location>
</feature>
<dbReference type="PANTHER" id="PTHR31956:SF1">
    <property type="entry name" value="NON-SPECIFIC PHOSPHOLIPASE C1"/>
    <property type="match status" value="1"/>
</dbReference>
<evidence type="ECO:0000313" key="3">
    <source>
        <dbReference type="EMBL" id="KEH15985.1"/>
    </source>
</evidence>
<evidence type="ECO:0000313" key="4">
    <source>
        <dbReference type="EnsemblPlants" id="KEH15985"/>
    </source>
</evidence>